<dbReference type="Gene3D" id="2.60.120.260">
    <property type="entry name" value="Galactose-binding domain-like"/>
    <property type="match status" value="2"/>
</dbReference>
<dbReference type="InterPro" id="IPR035396">
    <property type="entry name" value="Bac_rhamnosid6H"/>
</dbReference>
<comment type="catalytic activity">
    <reaction evidence="1">
        <text>Hydrolysis of terminal non-reducing alpha-L-rhamnose residues in alpha-L-rhamnosides.</text>
        <dbReference type="EC" id="3.2.1.40"/>
    </reaction>
</comment>
<feature type="domain" description="Alpha-L-rhamnosidase C-terminal" evidence="7">
    <location>
        <begin position="757"/>
        <end position="830"/>
    </location>
</feature>
<dbReference type="InterPro" id="IPR035398">
    <property type="entry name" value="Bac_rhamnosid_C"/>
</dbReference>
<evidence type="ECO:0000259" key="6">
    <source>
        <dbReference type="Pfam" id="PF17389"/>
    </source>
</evidence>
<proteinExistence type="predicted"/>
<dbReference type="InterPro" id="IPR013737">
    <property type="entry name" value="Bac_rhamnosid_N"/>
</dbReference>
<dbReference type="SUPFAM" id="SSF48208">
    <property type="entry name" value="Six-hairpin glycosidases"/>
    <property type="match status" value="1"/>
</dbReference>
<dbReference type="Pfam" id="PF17389">
    <property type="entry name" value="Bac_rhamnosid6H"/>
    <property type="match status" value="1"/>
</dbReference>
<dbReference type="AlphaFoldDB" id="A0A7H0H2V7"/>
<dbReference type="Pfam" id="PF17390">
    <property type="entry name" value="Bac_rhamnosid_C"/>
    <property type="match status" value="1"/>
</dbReference>
<dbReference type="Pfam" id="PF25788">
    <property type="entry name" value="Ig_Rha78A_N"/>
    <property type="match status" value="1"/>
</dbReference>
<dbReference type="InterPro" id="IPR008902">
    <property type="entry name" value="Rhamnosid_concanavalin"/>
</dbReference>
<gene>
    <name evidence="8" type="ORF">H9L22_11240</name>
</gene>
<sequence length="921" mass="99617">MTLPAVSRITVDAPHGSSFVPTPTPVLGWWTSTPTPGWQQAAAEIEAIRAGVSETRVIDGDRSVDVAWPFEPLTPKEDVNLRVRVRGAEEEFGPWSEPRILRAGFLSDGAWTAATIAADAPSADAQPVLLRREFTLDGPAGSALLYAAAVGVYQVSINGVDIDDHVLKPGWTAYQARTVHDTTDVAGLLREGANTITVCLGGGWATELYGFSGNWHTIYAAQPTFAAQLHVSVDGVETVVATDADWQWAEGPVVDASIYHGETYDQRRQPAGPEAWHPVRVAEPMPVPEARVSPFVRRTEEIGVAEVITTPSGKLVLDFGQNLVGRLRLTVDGPAGATITLRHAEVLEHGELGIRPLREARATDRLTLAGTGPFTWEPEFTFHGFRYAQIDGWPGTFDPAAVTAQVIHSDMERTGWFETSHELVQKLHDNVVWGLRGNFLSIPTDCPQRDERLGWTGDIQVFAPTASFLYDVNGFLTSWLRDLVIEQVDGVAPFVVPNVLGDARPAAAWGDAATVVPRVLHERYGDEGVLRRQFDSMKAWVDAIDRRSPGHLWEGAFQFGDWLDPDAPPENAAKAKADPGLVATAHLFLSARIVGETAALLGRPVDAARYTALAEATRIVFLDTFVTGAGRMLSDAPTAYALAIVFGIAPDDLRPTLGRRLAHLVAANSYRISTGFVGTPIITDALTQTGQVETARRLLLSTQNPSWLYPVTMGATTIWERWDSMLPDGTINPGEMTSFNHYALGAVADWLHRRVAGLAPAAPGYAELEIAPILLEGLGSAHARHLTPYGPAAAGWRRDGDEVTVTALVPPNTQAHVLLPDGTRHEVGSGEHSWTTAWVASAPAPTALTVQSTLDKVIVDEEAHGLLTSTVGEDADERIRVMTGWGAGTTVRDMVESFHLGARLPELVEGFRELNRSRGLA</sequence>
<dbReference type="Pfam" id="PF08531">
    <property type="entry name" value="Bac_rhamnosid_N"/>
    <property type="match status" value="1"/>
</dbReference>
<evidence type="ECO:0000256" key="1">
    <source>
        <dbReference type="ARBA" id="ARBA00001445"/>
    </source>
</evidence>
<keyword evidence="9" id="KW-1185">Reference proteome</keyword>
<feature type="domain" description="Alpha-L-rhamnosidase concanavalin-like" evidence="4">
    <location>
        <begin position="309"/>
        <end position="408"/>
    </location>
</feature>
<dbReference type="InterPro" id="IPR013783">
    <property type="entry name" value="Ig-like_fold"/>
</dbReference>
<keyword evidence="3 8" id="KW-0378">Hydrolase</keyword>
<dbReference type="Proteomes" id="UP000516117">
    <property type="component" value="Chromosome"/>
</dbReference>
<dbReference type="GO" id="GO:0005975">
    <property type="term" value="P:carbohydrate metabolic process"/>
    <property type="evidence" value="ECO:0007669"/>
    <property type="project" value="InterPro"/>
</dbReference>
<feature type="domain" description="Alpha-L-rhamnosidase six-hairpin glycosidase" evidence="6">
    <location>
        <begin position="412"/>
        <end position="755"/>
    </location>
</feature>
<dbReference type="Gene3D" id="2.60.40.10">
    <property type="entry name" value="Immunoglobulins"/>
    <property type="match status" value="1"/>
</dbReference>
<dbReference type="EMBL" id="CP060789">
    <property type="protein sequence ID" value="QNP54873.1"/>
    <property type="molecule type" value="Genomic_DNA"/>
</dbReference>
<name>A0A7H0H2V7_9ACTN</name>
<dbReference type="RefSeq" id="WP_187720009.1">
    <property type="nucleotide sequence ID" value="NZ_BAABBL010000004.1"/>
</dbReference>
<evidence type="ECO:0000256" key="2">
    <source>
        <dbReference type="ARBA" id="ARBA00012652"/>
    </source>
</evidence>
<dbReference type="GO" id="GO:0030596">
    <property type="term" value="F:alpha-L-rhamnosidase activity"/>
    <property type="evidence" value="ECO:0007669"/>
    <property type="project" value="UniProtKB-EC"/>
</dbReference>
<dbReference type="PANTHER" id="PTHR33307:SF6">
    <property type="entry name" value="ALPHA-RHAMNOSIDASE (EUROFUNG)-RELATED"/>
    <property type="match status" value="1"/>
</dbReference>
<dbReference type="EC" id="3.2.1.40" evidence="2"/>
<dbReference type="Gene3D" id="2.60.420.10">
    <property type="entry name" value="Maltose phosphorylase, domain 3"/>
    <property type="match status" value="1"/>
</dbReference>
<evidence type="ECO:0000259" key="7">
    <source>
        <dbReference type="Pfam" id="PF17390"/>
    </source>
</evidence>
<organism evidence="8 9">
    <name type="scientific">Tessaracoccus defluvii</name>
    <dbReference type="NCBI Taxonomy" id="1285901"/>
    <lineage>
        <taxon>Bacteria</taxon>
        <taxon>Bacillati</taxon>
        <taxon>Actinomycetota</taxon>
        <taxon>Actinomycetes</taxon>
        <taxon>Propionibacteriales</taxon>
        <taxon>Propionibacteriaceae</taxon>
        <taxon>Tessaracoccus</taxon>
    </lineage>
</organism>
<dbReference type="InterPro" id="IPR016007">
    <property type="entry name" value="Alpha_rhamnosid"/>
</dbReference>
<evidence type="ECO:0000313" key="8">
    <source>
        <dbReference type="EMBL" id="QNP54873.1"/>
    </source>
</evidence>
<feature type="domain" description="Bacterial alpha-L-rhamnosidase N-terminal" evidence="5">
    <location>
        <begin position="142"/>
        <end position="279"/>
    </location>
</feature>
<dbReference type="KEGG" id="tdf:H9L22_11240"/>
<evidence type="ECO:0000259" key="4">
    <source>
        <dbReference type="Pfam" id="PF05592"/>
    </source>
</evidence>
<dbReference type="PANTHER" id="PTHR33307">
    <property type="entry name" value="ALPHA-RHAMNOSIDASE (EUROFUNG)"/>
    <property type="match status" value="1"/>
</dbReference>
<reference evidence="8 9" key="1">
    <citation type="submission" date="2020-08" db="EMBL/GenBank/DDBJ databases">
        <title>Genome sequence of Tessaracoccus defluvii JCM 17540T.</title>
        <authorList>
            <person name="Hyun D.-W."/>
            <person name="Bae J.-W."/>
        </authorList>
    </citation>
    <scope>NUCLEOTIDE SEQUENCE [LARGE SCALE GENOMIC DNA]</scope>
    <source>
        <strain evidence="8 9">JCM 17540</strain>
    </source>
</reference>
<dbReference type="InterPro" id="IPR012341">
    <property type="entry name" value="6hp_glycosidase-like_sf"/>
</dbReference>
<dbReference type="Gene3D" id="1.50.10.10">
    <property type="match status" value="1"/>
</dbReference>
<dbReference type="PIRSF" id="PIRSF010631">
    <property type="entry name" value="A-rhamnsds"/>
    <property type="match status" value="1"/>
</dbReference>
<dbReference type="InterPro" id="IPR008928">
    <property type="entry name" value="6-hairpin_glycosidase_sf"/>
</dbReference>
<evidence type="ECO:0000256" key="3">
    <source>
        <dbReference type="ARBA" id="ARBA00022801"/>
    </source>
</evidence>
<evidence type="ECO:0000313" key="9">
    <source>
        <dbReference type="Proteomes" id="UP000516117"/>
    </source>
</evidence>
<evidence type="ECO:0000259" key="5">
    <source>
        <dbReference type="Pfam" id="PF08531"/>
    </source>
</evidence>
<accession>A0A7H0H2V7</accession>
<dbReference type="Pfam" id="PF05592">
    <property type="entry name" value="Bac_rhamnosid"/>
    <property type="match status" value="1"/>
</dbReference>
<protein>
    <recommendedName>
        <fullName evidence="2">alpha-L-rhamnosidase</fullName>
        <ecNumber evidence="2">3.2.1.40</ecNumber>
    </recommendedName>
</protein>